<accession>A0A412RLZ5</accession>
<dbReference type="Proteomes" id="UP000283765">
    <property type="component" value="Unassembled WGS sequence"/>
</dbReference>
<dbReference type="EMBL" id="QRXR01000013">
    <property type="protein sequence ID" value="RGU23994.1"/>
    <property type="molecule type" value="Genomic_DNA"/>
</dbReference>
<protein>
    <submittedName>
        <fullName evidence="1">Uncharacterized protein</fullName>
    </submittedName>
</protein>
<reference evidence="1 2" key="1">
    <citation type="submission" date="2018-08" db="EMBL/GenBank/DDBJ databases">
        <title>A genome reference for cultivated species of the human gut microbiota.</title>
        <authorList>
            <person name="Zou Y."/>
            <person name="Xue W."/>
            <person name="Luo G."/>
        </authorList>
    </citation>
    <scope>NUCLEOTIDE SEQUENCE [LARGE SCALE GENOMIC DNA]</scope>
    <source>
        <strain evidence="1 2">AF17-27</strain>
    </source>
</reference>
<name>A0A412RLZ5_9FIRM</name>
<gene>
    <name evidence="1" type="ORF">DWW89_09100</name>
</gene>
<sequence length="92" mass="10516">MIFGWFDMTEQLKDCLIVHAVSIFTKPFKVNGFGNGSALWIGKPADWICREKSFSFWIKNAPLWSVQNREGLFIMIAFPTGDGYPIITRKKG</sequence>
<dbReference type="AlphaFoldDB" id="A0A412RLZ5"/>
<evidence type="ECO:0000313" key="2">
    <source>
        <dbReference type="Proteomes" id="UP000283765"/>
    </source>
</evidence>
<comment type="caution">
    <text evidence="1">The sequence shown here is derived from an EMBL/GenBank/DDBJ whole genome shotgun (WGS) entry which is preliminary data.</text>
</comment>
<organism evidence="1 2">
    <name type="scientific">Agathobacter rectalis</name>
    <dbReference type="NCBI Taxonomy" id="39491"/>
    <lineage>
        <taxon>Bacteria</taxon>
        <taxon>Bacillati</taxon>
        <taxon>Bacillota</taxon>
        <taxon>Clostridia</taxon>
        <taxon>Lachnospirales</taxon>
        <taxon>Lachnospiraceae</taxon>
        <taxon>Agathobacter</taxon>
    </lineage>
</organism>
<evidence type="ECO:0000313" key="1">
    <source>
        <dbReference type="EMBL" id="RGU23994.1"/>
    </source>
</evidence>
<proteinExistence type="predicted"/>